<dbReference type="RefSeq" id="WP_018596845.1">
    <property type="nucleotide sequence ID" value="NZ_CABLBP010000036.1"/>
</dbReference>
<organism evidence="1 2">
    <name type="scientific">Blautia producta</name>
    <dbReference type="NCBI Taxonomy" id="33035"/>
    <lineage>
        <taxon>Bacteria</taxon>
        <taxon>Bacillati</taxon>
        <taxon>Bacillota</taxon>
        <taxon>Clostridia</taxon>
        <taxon>Lachnospirales</taxon>
        <taxon>Lachnospiraceae</taxon>
        <taxon>Blautia</taxon>
    </lineage>
</organism>
<evidence type="ECO:0000313" key="1">
    <source>
        <dbReference type="EMBL" id="QMW81186.1"/>
    </source>
</evidence>
<sequence>MIIARFCSDGQYYKTVYGLAQWDYGQTLQVYGLHLSLTRGEVHLTEEFGSLAFTVRGIRQKDGSIAIEIPDILLQSGKNIVAYIYVCDDGHGETLRTILMPVKKRAKPENYIGTGLTPMQEIFRELSSRADDMTLQDGVLQLMSEGQPIGTRIRLPVQEREIELKNDGTDIKWRYTDSNDWHMLIALDTLRGPAGEAPEFEIRDGHLYAIYQK</sequence>
<dbReference type="AlphaFoldDB" id="A0A7G5N2U3"/>
<accession>A0A7G5N2U3</accession>
<dbReference type="GeneID" id="75053321"/>
<proteinExistence type="predicted"/>
<reference evidence="1 2" key="1">
    <citation type="submission" date="2019-04" db="EMBL/GenBank/DDBJ databases">
        <authorList>
            <person name="Schori C."/>
            <person name="Ahrens C."/>
        </authorList>
    </citation>
    <scope>NUCLEOTIDE SEQUENCE [LARGE SCALE GENOMIC DNA]</scope>
    <source>
        <strain evidence="1 2">DSM 2950</strain>
    </source>
</reference>
<dbReference type="EMBL" id="CP039126">
    <property type="protein sequence ID" value="QMW81186.1"/>
    <property type="molecule type" value="Genomic_DNA"/>
</dbReference>
<gene>
    <name evidence="1" type="ORF">E5259_28475</name>
</gene>
<name>A0A7G5N2U3_9FIRM</name>
<evidence type="ECO:0000313" key="2">
    <source>
        <dbReference type="Proteomes" id="UP000515789"/>
    </source>
</evidence>
<protein>
    <submittedName>
        <fullName evidence="1">Uncharacterized protein</fullName>
    </submittedName>
</protein>
<dbReference type="Proteomes" id="UP000515789">
    <property type="component" value="Chromosome"/>
</dbReference>